<reference evidence="1" key="1">
    <citation type="submission" date="2021-05" db="EMBL/GenBank/DDBJ databases">
        <authorList>
            <person name="Pan Q."/>
            <person name="Jouanno E."/>
            <person name="Zahm M."/>
            <person name="Klopp C."/>
            <person name="Cabau C."/>
            <person name="Louis A."/>
            <person name="Berthelot C."/>
            <person name="Parey E."/>
            <person name="Roest Crollius H."/>
            <person name="Montfort J."/>
            <person name="Robinson-Rechavi M."/>
            <person name="Bouchez O."/>
            <person name="Lampietro C."/>
            <person name="Lopez Roques C."/>
            <person name="Donnadieu C."/>
            <person name="Postlethwait J."/>
            <person name="Bobe J."/>
            <person name="Dillon D."/>
            <person name="Chandos A."/>
            <person name="von Hippel F."/>
            <person name="Guiguen Y."/>
        </authorList>
    </citation>
    <scope>NUCLEOTIDE SEQUENCE</scope>
    <source>
        <strain evidence="1">YG-Jan2019</strain>
    </source>
</reference>
<evidence type="ECO:0000313" key="1">
    <source>
        <dbReference type="EMBL" id="KAJ8002736.1"/>
    </source>
</evidence>
<comment type="caution">
    <text evidence="1">The sequence shown here is derived from an EMBL/GenBank/DDBJ whole genome shotgun (WGS) entry which is preliminary data.</text>
</comment>
<protein>
    <submittedName>
        <fullName evidence="1">Uncharacterized protein</fullName>
    </submittedName>
</protein>
<dbReference type="EMBL" id="CM055740">
    <property type="protein sequence ID" value="KAJ8002736.1"/>
    <property type="molecule type" value="Genomic_DNA"/>
</dbReference>
<proteinExistence type="predicted"/>
<organism evidence="1 2">
    <name type="scientific">Dallia pectoralis</name>
    <name type="common">Alaska blackfish</name>
    <dbReference type="NCBI Taxonomy" id="75939"/>
    <lineage>
        <taxon>Eukaryota</taxon>
        <taxon>Metazoa</taxon>
        <taxon>Chordata</taxon>
        <taxon>Craniata</taxon>
        <taxon>Vertebrata</taxon>
        <taxon>Euteleostomi</taxon>
        <taxon>Actinopterygii</taxon>
        <taxon>Neopterygii</taxon>
        <taxon>Teleostei</taxon>
        <taxon>Protacanthopterygii</taxon>
        <taxon>Esociformes</taxon>
        <taxon>Umbridae</taxon>
        <taxon>Dallia</taxon>
    </lineage>
</organism>
<gene>
    <name evidence="1" type="ORF">DPEC_G00162040</name>
</gene>
<dbReference type="Proteomes" id="UP001157502">
    <property type="component" value="Chromosome 13"/>
</dbReference>
<sequence length="1458" mass="160660">MPASGPVTWHSVWFSFVNADLFKSQSHIHVMKCTASQTIVSSWKTDRMKNFLSLGAAHIVPILLVVISSSGGRCQCDEPAENSKLNLSVAYNLPSFVAESTIQNLVTFEGVVYVGAINRIYELSENLTKLSEFWTGPVPEGGAGMRCGPGRPDGATRAHTLDNYNMALLVDSYYDNELFSCGSMDSGVCRRQLLENGSVNSEMKCMFSPKADGGGRQGCPDCVTDSQGSRVLSVESGGVVRFFVGNSVIPGVGIGGPSRILSSPRAQQPEHHTISVRQMKETQDGFRFFSDQSYMDLTPALRGQHHHHLRYIYSFKSGSHAYFLTVQREGRSSQVYHTRIVRMCGAEPELRRYVEMPFECILTQRRRRRRSASIEVFNVLQAAHVAKAGRELRQEMGLKEGEDVLFAAFARSKPDSPEPTASSAVCVISLSDVNNFFKDFIQKCHTKQPYHFTGSDEKCCYNGTSSDDSFGCGKHEEGYRLEVTSTMARLDYFSGQFSNVLLTSIAVATAQEQTVASLGTDDGCLIQVVVSRSKRSTPHVNFRLDAVGPVSSEVGLLTPRGHHSSLLLVTGNKITKVPLIGPGCEQQWSCSSCLLAPGFMGCGWCDGRCTRSAQCHPTSTWTQDSCPPVITGIFPSSGPLKGGTKVTVCGRNFGFNKTERFDHTLISLEVAGGPCKLLKRESNSNRLVCSPASPQNVHPASSVVKVHSGKEMVQQQGFTFVNPTIREIFPVFGPKSGGTRLTVRGSFLGSGNTRQITVGNATCEILSVSSSMLVCRTPPQPSPSDQAVYVKVDSVILEAPLRFTYNEDPLISSIQPKRSFISGGSTIVAQGFYLRSAHLPQMVLSLTAQEVIIVNCTQGEDKLVILCTSPSLKDLGLQPPVVTKGAFVLDGFSTPPFDLLYVEDPRFEDFQKPTVTSKGNKSILEIKVPGRVDAEAMKGEVLKVSNRTCESVTVVGNTLECTVPMELQDATNELEVEWRQAASSVSLGHVMLVHHQDYRGLVGGCVCVVLLLLLLFVLFAWRRRNKHIDDLAEGKVWYDGRAHIQHLDMLANARSVSPTNEMVSHESVDYRTTLLEDQGVERPESCRGAPPVYGGLGELLSPRLGLGFGAEGELVSPLLSVPVHIDPSQLHPDLVKEVQHVVIARDHLLLHLNQVIGRGHFGCVFHGTLFEADGQKRHCAIKSLNRITDLEEVSQFLKEGIIMKDFSHDNVLSLLGICLPPEGSPLVVLPYMKHGDLRNFIRDETHNPTVKDLMGFGLQVARGMEYLASKKFVHRDLAARNCMLDESYTVKVADFGLARDVYEKEYYSVHNKSGVKLPVKWMALESLQTHKFTPKSDVWSFGVLLWELMTRGAPPYSDVNSFDITVFLLQGRRLLQPEFCPDALYNVMVECWHPKAERRPTFSELVARINSIFSSFSGEHYILLNTTYVNIDKMSPYPSLISSTSTPQGNAPERDCCT</sequence>
<accession>A0ACC2GGS8</accession>
<name>A0ACC2GGS8_DALPE</name>
<keyword evidence="2" id="KW-1185">Reference proteome</keyword>
<evidence type="ECO:0000313" key="2">
    <source>
        <dbReference type="Proteomes" id="UP001157502"/>
    </source>
</evidence>